<organism evidence="2 3">
    <name type="scientific">Nephila pilipes</name>
    <name type="common">Giant wood spider</name>
    <name type="synonym">Nephila maculata</name>
    <dbReference type="NCBI Taxonomy" id="299642"/>
    <lineage>
        <taxon>Eukaryota</taxon>
        <taxon>Metazoa</taxon>
        <taxon>Ecdysozoa</taxon>
        <taxon>Arthropoda</taxon>
        <taxon>Chelicerata</taxon>
        <taxon>Arachnida</taxon>
        <taxon>Araneae</taxon>
        <taxon>Araneomorphae</taxon>
        <taxon>Entelegynae</taxon>
        <taxon>Araneoidea</taxon>
        <taxon>Nephilidae</taxon>
        <taxon>Nephila</taxon>
    </lineage>
</organism>
<keyword evidence="3" id="KW-1185">Reference proteome</keyword>
<dbReference type="InterPro" id="IPR042450">
    <property type="entry name" value="EEF1E1"/>
</dbReference>
<dbReference type="PROSITE" id="PS50405">
    <property type="entry name" value="GST_CTER"/>
    <property type="match status" value="1"/>
</dbReference>
<gene>
    <name evidence="2" type="primary">EEF1E1</name>
    <name evidence="2" type="ORF">NPIL_297191</name>
</gene>
<dbReference type="Proteomes" id="UP000887013">
    <property type="component" value="Unassembled WGS sequence"/>
</dbReference>
<dbReference type="AlphaFoldDB" id="A0A8X6QP29"/>
<dbReference type="SUPFAM" id="SSF47616">
    <property type="entry name" value="GST C-terminal domain-like"/>
    <property type="match status" value="1"/>
</dbReference>
<evidence type="ECO:0000313" key="2">
    <source>
        <dbReference type="EMBL" id="GFU29320.1"/>
    </source>
</evidence>
<protein>
    <submittedName>
        <fullName evidence="2">Eukaryotic translation elongation factor 1 epsilon-1</fullName>
    </submittedName>
</protein>
<evidence type="ECO:0000259" key="1">
    <source>
        <dbReference type="PROSITE" id="PS50405"/>
    </source>
</evidence>
<name>A0A8X6QP29_NEPPI</name>
<dbReference type="InterPro" id="IPR010987">
    <property type="entry name" value="Glutathione-S-Trfase_C-like"/>
</dbReference>
<proteinExistence type="predicted"/>
<dbReference type="GO" id="GO:0003746">
    <property type="term" value="F:translation elongation factor activity"/>
    <property type="evidence" value="ECO:0007669"/>
    <property type="project" value="UniProtKB-KW"/>
</dbReference>
<dbReference type="GO" id="GO:0017101">
    <property type="term" value="C:aminoacyl-tRNA synthetase multienzyme complex"/>
    <property type="evidence" value="ECO:0007669"/>
    <property type="project" value="InterPro"/>
</dbReference>
<sequence length="167" mass="19470">MDLTKLLLNTGRVLKINNTFSLIDSNSEDINLKTKDGQVLNCFIPAALYIGQLSSRKGFNGSTKEEQACVYQWLEYCLLRHQNSSQITDTLKDMNTYLQKKVYLAGNEFTLADLIMYLNLYETYSKLTFQDKETYFNLSRWFRQVQNVACAQDLYPKICFAKTRMYT</sequence>
<dbReference type="Pfam" id="PF21972">
    <property type="entry name" value="Arc1p_N_like"/>
    <property type="match status" value="1"/>
</dbReference>
<reference evidence="2" key="1">
    <citation type="submission" date="2020-08" db="EMBL/GenBank/DDBJ databases">
        <title>Multicomponent nature underlies the extraordinary mechanical properties of spider dragline silk.</title>
        <authorList>
            <person name="Kono N."/>
            <person name="Nakamura H."/>
            <person name="Mori M."/>
            <person name="Yoshida Y."/>
            <person name="Ohtoshi R."/>
            <person name="Malay A.D."/>
            <person name="Moran D.A.P."/>
            <person name="Tomita M."/>
            <person name="Numata K."/>
            <person name="Arakawa K."/>
        </authorList>
    </citation>
    <scope>NUCLEOTIDE SEQUENCE</scope>
</reference>
<dbReference type="InterPro" id="IPR036282">
    <property type="entry name" value="Glutathione-S-Trfase_C_sf"/>
</dbReference>
<accession>A0A8X6QP29</accession>
<comment type="caution">
    <text evidence="2">The sequence shown here is derived from an EMBL/GenBank/DDBJ whole genome shotgun (WGS) entry which is preliminary data.</text>
</comment>
<evidence type="ECO:0000313" key="3">
    <source>
        <dbReference type="Proteomes" id="UP000887013"/>
    </source>
</evidence>
<keyword evidence="2" id="KW-0648">Protein biosynthesis</keyword>
<dbReference type="PANTHER" id="PTHR44490:SF1">
    <property type="entry name" value="EUKARYOTIC TRANSLATION ELONGATION FACTOR 1 EPSILON-1"/>
    <property type="match status" value="1"/>
</dbReference>
<dbReference type="GO" id="GO:0005634">
    <property type="term" value="C:nucleus"/>
    <property type="evidence" value="ECO:0007669"/>
    <property type="project" value="TreeGrafter"/>
</dbReference>
<dbReference type="EMBL" id="BMAW01129190">
    <property type="protein sequence ID" value="GFU29320.1"/>
    <property type="molecule type" value="Genomic_DNA"/>
</dbReference>
<keyword evidence="2" id="KW-0251">Elongation factor</keyword>
<dbReference type="PANTHER" id="PTHR44490">
    <property type="entry name" value="EUKARYOTIC TRANSLATION ELONGATION FACTOR 1 EPSILON-1"/>
    <property type="match status" value="1"/>
</dbReference>
<dbReference type="InterPro" id="IPR053836">
    <property type="entry name" value="Arc1-like_N"/>
</dbReference>
<feature type="domain" description="GST C-terminal" evidence="1">
    <location>
        <begin position="9"/>
        <end position="167"/>
    </location>
</feature>
<dbReference type="GO" id="GO:0005737">
    <property type="term" value="C:cytoplasm"/>
    <property type="evidence" value="ECO:0007669"/>
    <property type="project" value="TreeGrafter"/>
</dbReference>
<dbReference type="Gene3D" id="1.20.1050.10">
    <property type="match status" value="1"/>
</dbReference>
<dbReference type="GO" id="GO:0043517">
    <property type="term" value="P:positive regulation of DNA damage response, signal transduction by p53 class mediator"/>
    <property type="evidence" value="ECO:0007669"/>
    <property type="project" value="InterPro"/>
</dbReference>
<dbReference type="OrthoDB" id="19141at2759"/>